<gene>
    <name evidence="2" type="ORF">HJA_17420</name>
</gene>
<sequence>MKPAIFLLVPIMCALPVVAEERCQYLEDQVDQANKAMASIFADGITDNSAPRETNRQIKELNQKIKQQTAIQLAIAEGCDTSSFLPNDMGSYITPALECATEQLKGNYKAASCEMSNWTRSEEE</sequence>
<dbReference type="AlphaFoldDB" id="A0A059F6M5"/>
<evidence type="ECO:0000313" key="2">
    <source>
        <dbReference type="EMBL" id="KCZ82831.1"/>
    </source>
</evidence>
<feature type="chain" id="PRO_5001572577" description="Lipoprotein" evidence="1">
    <location>
        <begin position="20"/>
        <end position="124"/>
    </location>
</feature>
<evidence type="ECO:0000256" key="1">
    <source>
        <dbReference type="SAM" id="SignalP"/>
    </source>
</evidence>
<proteinExistence type="predicted"/>
<dbReference type="STRING" id="1280952.HJA_17420"/>
<dbReference type="PATRIC" id="fig|1280952.3.peg.3483"/>
<dbReference type="RefSeq" id="WP_035584980.1">
    <property type="nucleotide sequence ID" value="NZ_ARYJ01000022.1"/>
</dbReference>
<dbReference type="EMBL" id="ARYJ01000022">
    <property type="protein sequence ID" value="KCZ82831.1"/>
    <property type="molecule type" value="Genomic_DNA"/>
</dbReference>
<reference evidence="2 3" key="1">
    <citation type="journal article" date="2014" name="Antonie Van Leeuwenhoek">
        <title>Hyphomonas beringensis sp. nov. and Hyphomonas chukchiensis sp. nov., isolated from surface seawater of the Bering Sea and Chukchi Sea.</title>
        <authorList>
            <person name="Li C."/>
            <person name="Lai Q."/>
            <person name="Li G."/>
            <person name="Dong C."/>
            <person name="Wang J."/>
            <person name="Liao Y."/>
            <person name="Shao Z."/>
        </authorList>
    </citation>
    <scope>NUCLEOTIDE SEQUENCE [LARGE SCALE GENOMIC DNA]</scope>
    <source>
        <strain evidence="2 3">VP2</strain>
    </source>
</reference>
<keyword evidence="1" id="KW-0732">Signal</keyword>
<evidence type="ECO:0000313" key="3">
    <source>
        <dbReference type="Proteomes" id="UP000024816"/>
    </source>
</evidence>
<feature type="signal peptide" evidence="1">
    <location>
        <begin position="1"/>
        <end position="19"/>
    </location>
</feature>
<name>A0A059F6M5_9PROT</name>
<protein>
    <recommendedName>
        <fullName evidence="4">Lipoprotein</fullName>
    </recommendedName>
</protein>
<keyword evidence="3" id="KW-1185">Reference proteome</keyword>
<organism evidence="2 3">
    <name type="scientific">Hyphomonas jannaschiana VP2</name>
    <dbReference type="NCBI Taxonomy" id="1280952"/>
    <lineage>
        <taxon>Bacteria</taxon>
        <taxon>Pseudomonadati</taxon>
        <taxon>Pseudomonadota</taxon>
        <taxon>Alphaproteobacteria</taxon>
        <taxon>Hyphomonadales</taxon>
        <taxon>Hyphomonadaceae</taxon>
        <taxon>Hyphomonas</taxon>
    </lineage>
</organism>
<dbReference type="Proteomes" id="UP000024816">
    <property type="component" value="Unassembled WGS sequence"/>
</dbReference>
<accession>A0A059F6M5</accession>
<comment type="caution">
    <text evidence="2">The sequence shown here is derived from an EMBL/GenBank/DDBJ whole genome shotgun (WGS) entry which is preliminary data.</text>
</comment>
<evidence type="ECO:0008006" key="4">
    <source>
        <dbReference type="Google" id="ProtNLM"/>
    </source>
</evidence>